<sequence length="300" mass="34363">MTTPGRVLDMRFESGLSHLQSQPDTLVSRIFKARYYRTGEFLTAELGHNPSFVWRSVLEAREVVRMGARRRVGNGEEINIINDPWLPCEDNPRVTTAHPSLVDKNVSTLFETGILAWDKDLVHDLFNRRDAELILSITLSQSRNKDRWILFYFKNTFLEQFCTFTSIGLLVSSRVQATTTLTRLAYKEPRSIEVSLLRDLSALVKASESSFLIERLAMVLVCLCRRCDLSTDEKNITKGRKFLEWLHQNVLCSEIEKIRLQGCQIISDIAARRETLIEVMVEAGLIDPLSALRWKGISPM</sequence>
<gene>
    <name evidence="1" type="ORF">POM88_009904</name>
</gene>
<name>A0AAD8JA86_9APIA</name>
<dbReference type="SUPFAM" id="SSF48371">
    <property type="entry name" value="ARM repeat"/>
    <property type="match status" value="1"/>
</dbReference>
<organism evidence="1 2">
    <name type="scientific">Heracleum sosnowskyi</name>
    <dbReference type="NCBI Taxonomy" id="360622"/>
    <lineage>
        <taxon>Eukaryota</taxon>
        <taxon>Viridiplantae</taxon>
        <taxon>Streptophyta</taxon>
        <taxon>Embryophyta</taxon>
        <taxon>Tracheophyta</taxon>
        <taxon>Spermatophyta</taxon>
        <taxon>Magnoliopsida</taxon>
        <taxon>eudicotyledons</taxon>
        <taxon>Gunneridae</taxon>
        <taxon>Pentapetalae</taxon>
        <taxon>asterids</taxon>
        <taxon>campanulids</taxon>
        <taxon>Apiales</taxon>
        <taxon>Apiaceae</taxon>
        <taxon>Apioideae</taxon>
        <taxon>apioid superclade</taxon>
        <taxon>Tordylieae</taxon>
        <taxon>Tordyliinae</taxon>
        <taxon>Heracleum</taxon>
    </lineage>
</organism>
<dbReference type="InterPro" id="IPR011989">
    <property type="entry name" value="ARM-like"/>
</dbReference>
<keyword evidence="2" id="KW-1185">Reference proteome</keyword>
<dbReference type="EMBL" id="JAUIZM010000002">
    <property type="protein sequence ID" value="KAK1400041.1"/>
    <property type="molecule type" value="Genomic_DNA"/>
</dbReference>
<dbReference type="AlphaFoldDB" id="A0AAD8JA86"/>
<proteinExistence type="predicted"/>
<dbReference type="Proteomes" id="UP001237642">
    <property type="component" value="Unassembled WGS sequence"/>
</dbReference>
<dbReference type="Gene3D" id="1.25.10.10">
    <property type="entry name" value="Leucine-rich Repeat Variant"/>
    <property type="match status" value="1"/>
</dbReference>
<comment type="caution">
    <text evidence="1">The sequence shown here is derived from an EMBL/GenBank/DDBJ whole genome shotgun (WGS) entry which is preliminary data.</text>
</comment>
<reference evidence="1" key="1">
    <citation type="submission" date="2023-02" db="EMBL/GenBank/DDBJ databases">
        <title>Genome of toxic invasive species Heracleum sosnowskyi carries increased number of genes despite the absence of recent whole-genome duplications.</title>
        <authorList>
            <person name="Schelkunov M."/>
            <person name="Shtratnikova V."/>
            <person name="Makarenko M."/>
            <person name="Klepikova A."/>
            <person name="Omelchenko D."/>
            <person name="Novikova G."/>
            <person name="Obukhova E."/>
            <person name="Bogdanov V."/>
            <person name="Penin A."/>
            <person name="Logacheva M."/>
        </authorList>
    </citation>
    <scope>NUCLEOTIDE SEQUENCE</scope>
    <source>
        <strain evidence="1">Hsosn_3</strain>
        <tissue evidence="1">Leaf</tissue>
    </source>
</reference>
<protein>
    <submittedName>
        <fullName evidence="1">Uncharacterized protein</fullName>
    </submittedName>
</protein>
<evidence type="ECO:0000313" key="2">
    <source>
        <dbReference type="Proteomes" id="UP001237642"/>
    </source>
</evidence>
<accession>A0AAD8JA86</accession>
<evidence type="ECO:0000313" key="1">
    <source>
        <dbReference type="EMBL" id="KAK1400041.1"/>
    </source>
</evidence>
<reference evidence="1" key="2">
    <citation type="submission" date="2023-05" db="EMBL/GenBank/DDBJ databases">
        <authorList>
            <person name="Schelkunov M.I."/>
        </authorList>
    </citation>
    <scope>NUCLEOTIDE SEQUENCE</scope>
    <source>
        <strain evidence="1">Hsosn_3</strain>
        <tissue evidence="1">Leaf</tissue>
    </source>
</reference>
<dbReference type="InterPro" id="IPR016024">
    <property type="entry name" value="ARM-type_fold"/>
</dbReference>